<protein>
    <submittedName>
        <fullName evidence="1">Uncharacterized protein</fullName>
    </submittedName>
</protein>
<reference evidence="1" key="2">
    <citation type="submission" date="2015-06" db="UniProtKB">
        <authorList>
            <consortium name="EnsemblProtists"/>
        </authorList>
    </citation>
    <scope>IDENTIFICATION</scope>
    <source>
        <strain evidence="1">Emoy2</strain>
    </source>
</reference>
<sequence length="73" mass="8127">MPEYFALSAKVVTKTRKKQKAEAQEENKRATSVQALKQKFLSQKVGKSAKKTLDRKVAATSVNDYVALPSTKK</sequence>
<organism evidence="1 2">
    <name type="scientific">Hyaloperonospora arabidopsidis (strain Emoy2)</name>
    <name type="common">Downy mildew agent</name>
    <name type="synonym">Peronospora arabidopsidis</name>
    <dbReference type="NCBI Taxonomy" id="559515"/>
    <lineage>
        <taxon>Eukaryota</taxon>
        <taxon>Sar</taxon>
        <taxon>Stramenopiles</taxon>
        <taxon>Oomycota</taxon>
        <taxon>Peronosporomycetes</taxon>
        <taxon>Peronosporales</taxon>
        <taxon>Peronosporaceae</taxon>
        <taxon>Hyaloperonospora</taxon>
    </lineage>
</organism>
<dbReference type="EMBL" id="JH598420">
    <property type="status" value="NOT_ANNOTATED_CDS"/>
    <property type="molecule type" value="Genomic_DNA"/>
</dbReference>
<name>M4BMI3_HYAAE</name>
<dbReference type="EnsemblProtists" id="HpaT807620">
    <property type="protein sequence ID" value="HpaP807620"/>
    <property type="gene ID" value="HpaG807620"/>
</dbReference>
<dbReference type="Proteomes" id="UP000011713">
    <property type="component" value="Unassembled WGS sequence"/>
</dbReference>
<dbReference type="AlphaFoldDB" id="M4BMI3"/>
<keyword evidence="2" id="KW-1185">Reference proteome</keyword>
<reference evidence="2" key="1">
    <citation type="journal article" date="2010" name="Science">
        <title>Signatures of adaptation to obligate biotrophy in the Hyaloperonospora arabidopsidis genome.</title>
        <authorList>
            <person name="Baxter L."/>
            <person name="Tripathy S."/>
            <person name="Ishaque N."/>
            <person name="Boot N."/>
            <person name="Cabral A."/>
            <person name="Kemen E."/>
            <person name="Thines M."/>
            <person name="Ah-Fong A."/>
            <person name="Anderson R."/>
            <person name="Badejoko W."/>
            <person name="Bittner-Eddy P."/>
            <person name="Boore J.L."/>
            <person name="Chibucos M.C."/>
            <person name="Coates M."/>
            <person name="Dehal P."/>
            <person name="Delehaunty K."/>
            <person name="Dong S."/>
            <person name="Downton P."/>
            <person name="Dumas B."/>
            <person name="Fabro G."/>
            <person name="Fronick C."/>
            <person name="Fuerstenberg S.I."/>
            <person name="Fulton L."/>
            <person name="Gaulin E."/>
            <person name="Govers F."/>
            <person name="Hughes L."/>
            <person name="Humphray S."/>
            <person name="Jiang R.H."/>
            <person name="Judelson H."/>
            <person name="Kamoun S."/>
            <person name="Kyung K."/>
            <person name="Meijer H."/>
            <person name="Minx P."/>
            <person name="Morris P."/>
            <person name="Nelson J."/>
            <person name="Phuntumart V."/>
            <person name="Qutob D."/>
            <person name="Rehmany A."/>
            <person name="Rougon-Cardoso A."/>
            <person name="Ryden P."/>
            <person name="Torto-Alalibo T."/>
            <person name="Studholme D."/>
            <person name="Wang Y."/>
            <person name="Win J."/>
            <person name="Wood J."/>
            <person name="Clifton S.W."/>
            <person name="Rogers J."/>
            <person name="Van den Ackerveken G."/>
            <person name="Jones J.D."/>
            <person name="McDowell J.M."/>
            <person name="Beynon J."/>
            <person name="Tyler B.M."/>
        </authorList>
    </citation>
    <scope>NUCLEOTIDE SEQUENCE [LARGE SCALE GENOMIC DNA]</scope>
    <source>
        <strain evidence="2">Emoy2</strain>
    </source>
</reference>
<dbReference type="HOGENOM" id="CLU_2710140_0_0_1"/>
<dbReference type="InParanoid" id="M4BMI3"/>
<dbReference type="VEuPathDB" id="FungiDB:HpaG807620"/>
<evidence type="ECO:0000313" key="2">
    <source>
        <dbReference type="Proteomes" id="UP000011713"/>
    </source>
</evidence>
<accession>M4BMI3</accession>
<dbReference type="STRING" id="559515.M4BMI3"/>
<proteinExistence type="predicted"/>
<evidence type="ECO:0000313" key="1">
    <source>
        <dbReference type="EnsemblProtists" id="HpaP807620"/>
    </source>
</evidence>